<dbReference type="RefSeq" id="WP_377187922.1">
    <property type="nucleotide sequence ID" value="NZ_JBHUPD010000003.1"/>
</dbReference>
<comment type="caution">
    <text evidence="2">The sequence shown here is derived from an EMBL/GenBank/DDBJ whole genome shotgun (WGS) entry which is preliminary data.</text>
</comment>
<proteinExistence type="predicted"/>
<feature type="coiled-coil region" evidence="1">
    <location>
        <begin position="126"/>
        <end position="208"/>
    </location>
</feature>
<feature type="coiled-coil region" evidence="1">
    <location>
        <begin position="564"/>
        <end position="614"/>
    </location>
</feature>
<organism evidence="2 3">
    <name type="scientific">Mucilaginibacter ximonensis</name>
    <dbReference type="NCBI Taxonomy" id="538021"/>
    <lineage>
        <taxon>Bacteria</taxon>
        <taxon>Pseudomonadati</taxon>
        <taxon>Bacteroidota</taxon>
        <taxon>Sphingobacteriia</taxon>
        <taxon>Sphingobacteriales</taxon>
        <taxon>Sphingobacteriaceae</taxon>
        <taxon>Mucilaginibacter</taxon>
    </lineage>
</organism>
<keyword evidence="3" id="KW-1185">Reference proteome</keyword>
<keyword evidence="1" id="KW-0175">Coiled coil</keyword>
<name>A0ABW5YFI7_9SPHI</name>
<feature type="coiled-coil region" evidence="1">
    <location>
        <begin position="1022"/>
        <end position="1061"/>
    </location>
</feature>
<accession>A0ABW5YFI7</accession>
<reference evidence="3" key="1">
    <citation type="journal article" date="2019" name="Int. J. Syst. Evol. Microbiol.">
        <title>The Global Catalogue of Microorganisms (GCM) 10K type strain sequencing project: providing services to taxonomists for standard genome sequencing and annotation.</title>
        <authorList>
            <consortium name="The Broad Institute Genomics Platform"/>
            <consortium name="The Broad Institute Genome Sequencing Center for Infectious Disease"/>
            <person name="Wu L."/>
            <person name="Ma J."/>
        </authorList>
    </citation>
    <scope>NUCLEOTIDE SEQUENCE [LARGE SCALE GENOMIC DNA]</scope>
    <source>
        <strain evidence="3">KCTC 22437</strain>
    </source>
</reference>
<evidence type="ECO:0000313" key="3">
    <source>
        <dbReference type="Proteomes" id="UP001597557"/>
    </source>
</evidence>
<protein>
    <submittedName>
        <fullName evidence="2">Uncharacterized protein</fullName>
    </submittedName>
</protein>
<dbReference type="Proteomes" id="UP001597557">
    <property type="component" value="Unassembled WGS sequence"/>
</dbReference>
<gene>
    <name evidence="2" type="ORF">ACFS5N_16250</name>
</gene>
<dbReference type="EMBL" id="JBHUPD010000003">
    <property type="protein sequence ID" value="MFD2874035.1"/>
    <property type="molecule type" value="Genomic_DNA"/>
</dbReference>
<evidence type="ECO:0000256" key="1">
    <source>
        <dbReference type="SAM" id="Coils"/>
    </source>
</evidence>
<sequence>MNEDVNSLGPVQIEWIINRQQIAADLEATEQMYDETVGNIEEKAQTAGDAIAKLIAKGGYSDSQKEAAEAVAASVGDISKFADKASFSLDDMKARLVQIQQAHIEFESLDPQIVGLEKYKAGLDAIIKSENELKAAIQQATVAENEQAKARQRESAQIKEQAGLIETLEVELKRLKESRPGIFDEEKLARTNALIQETEAQIARLNNVGKTGFDEFGNALPTEKVSKFTAALNKVSDFSAIGARAVTQLTRQLISLGVGFLSYAVGAKLLEEFGNALEKVFYIMTGGESAMQLNMELAKKAGDIYAEQSVNVRLLVAELQNTNTTQDRQREILSELNQISPTYFGNLKDIHDIVSKLPDAFKKYNEALDLNSRIEAGKALLTDKYKKLLQAENDLLAVQTKKVGDGFLEQFGESLRSMANIIGTIDLAKNVKAHGLSGITDPAAKALVAQIADYQKNIDQLTNGVVSDQLKLQKKGGDIAGNGAKVLAKDAANAIELQKQTVKSDADAQNAIFEDRQKSLKERQAALKQGLNDELNLIGLNEKQQLLNASLSASDRKVVSAKANEERLKAQADYQQKLDNLNKEAADKAAEKRKQQDDQDAESLRNKMALLRELAAANDQFNRRTLSDDQAALTAISDKFDQLRQKIAAFNANPKNKNNQIGQGDINALNPQEFAALGNQADLNETKYIELDLQKKKQLYAEYEAYREKVGKDAANAEYADLLKSGATFEVYIQTLQKSLTDVQNDISPAAFEDRKKLYEKYALEIQKINSSLNLGMLADTLSFQQQLSVIIENGLRKATLLYAAGKKAQGDLILSQAVDEVQLRVDSQQQLISQYKSFYDQISGMTKDEALLQVSFAKDRVKADLDANRISAATYQSLMTYIKQAEDAINSNTILNGLNAIAGALENIARNAEGLDPAFSSTLSTIAQTISQVANMGKQINAFQKGLANFSADKKSAGGGILGTVSAVAGMVPVVGGIISSVVSTVGSVVGAFKAAKESAIAAAKEMKSYQEGLIANEVKYNELLREQASAIKDINALNAQQLEQRKQLLAQQQLEAQSDYNKLLALIQNNGQQVTGEHTEKYGGFLGIARKTKVVQDLAGIGGADYDTLLKLYTEGKLSDETAKWFEQLKNVHDEMGDISDATAAVNDQIDKIFTGTTADSLEQAILTGLKNGKRGFPDFTGDFEQAMQTSLDSIFEDSYLKDKAAAFYKAFAAASESGGGLTPDEISQLKSQYANLVNGASTAYEDLYKITGITPPSGSSSASNSGIVANSIKGISEVQANALEGITRGIQLAVNEIADNQPSNSKAMSDQLDEMRRQTLVQKNIEANTKRTADNTDKMVDSLASIATNTSTTGLTNTLRAAGII</sequence>
<evidence type="ECO:0000313" key="2">
    <source>
        <dbReference type="EMBL" id="MFD2874035.1"/>
    </source>
</evidence>